<evidence type="ECO:0000313" key="3">
    <source>
        <dbReference type="Proteomes" id="UP000294902"/>
    </source>
</evidence>
<gene>
    <name evidence="2" type="ORF">EDC18_10487</name>
</gene>
<name>A0A4R3MK45_9FIRM</name>
<keyword evidence="1" id="KW-0812">Transmembrane</keyword>
<accession>A0A4R3MK45</accession>
<reference evidence="2 3" key="1">
    <citation type="submission" date="2019-03" db="EMBL/GenBank/DDBJ databases">
        <title>Genomic Encyclopedia of Type Strains, Phase IV (KMG-IV): sequencing the most valuable type-strain genomes for metagenomic binning, comparative biology and taxonomic classification.</title>
        <authorList>
            <person name="Goeker M."/>
        </authorList>
    </citation>
    <scope>NUCLEOTIDE SEQUENCE [LARGE SCALE GENOMIC DNA]</scope>
    <source>
        <strain evidence="2 3">DSM 24629</strain>
    </source>
</reference>
<dbReference type="RefSeq" id="WP_132251790.1">
    <property type="nucleotide sequence ID" value="NZ_SMAL01000004.1"/>
</dbReference>
<keyword evidence="3" id="KW-1185">Reference proteome</keyword>
<sequence>MKRKYEKIKEKYILDFEYYDKVYVDKEEQELIYKMKGEELKAYVEENNLNRDLNNTYYRIILWDIDDEEFKNLIIINNGFLLNKIKSQLTIIISIIFIVLLLFIFA</sequence>
<keyword evidence="1" id="KW-0472">Membrane</keyword>
<comment type="caution">
    <text evidence="2">The sequence shown here is derived from an EMBL/GenBank/DDBJ whole genome shotgun (WGS) entry which is preliminary data.</text>
</comment>
<evidence type="ECO:0000313" key="2">
    <source>
        <dbReference type="EMBL" id="TCT14937.1"/>
    </source>
</evidence>
<organism evidence="2 3">
    <name type="scientific">Natranaerovirga pectinivora</name>
    <dbReference type="NCBI Taxonomy" id="682400"/>
    <lineage>
        <taxon>Bacteria</taxon>
        <taxon>Bacillati</taxon>
        <taxon>Bacillota</taxon>
        <taxon>Clostridia</taxon>
        <taxon>Lachnospirales</taxon>
        <taxon>Natranaerovirgaceae</taxon>
        <taxon>Natranaerovirga</taxon>
    </lineage>
</organism>
<dbReference type="Proteomes" id="UP000294902">
    <property type="component" value="Unassembled WGS sequence"/>
</dbReference>
<keyword evidence="1" id="KW-1133">Transmembrane helix</keyword>
<proteinExistence type="predicted"/>
<dbReference type="EMBL" id="SMAL01000004">
    <property type="protein sequence ID" value="TCT14937.1"/>
    <property type="molecule type" value="Genomic_DNA"/>
</dbReference>
<evidence type="ECO:0000256" key="1">
    <source>
        <dbReference type="SAM" id="Phobius"/>
    </source>
</evidence>
<protein>
    <submittedName>
        <fullName evidence="2">Uncharacterized protein</fullName>
    </submittedName>
</protein>
<feature type="transmembrane region" description="Helical" evidence="1">
    <location>
        <begin position="89"/>
        <end position="105"/>
    </location>
</feature>
<dbReference type="AlphaFoldDB" id="A0A4R3MK45"/>